<dbReference type="FunFam" id="2.160.10.10:FF:000037">
    <property type="entry name" value="Streptogramin A acetyltransferase"/>
    <property type="match status" value="1"/>
</dbReference>
<keyword evidence="3" id="KW-0677">Repeat</keyword>
<keyword evidence="2" id="KW-0808">Transferase</keyword>
<protein>
    <submittedName>
        <fullName evidence="6">Vat family streptogramin A O-acetyltransferase</fullName>
    </submittedName>
</protein>
<keyword evidence="7" id="KW-1185">Reference proteome</keyword>
<accession>A0AAF0CVM9</accession>
<dbReference type="PANTHER" id="PTHR43300">
    <property type="entry name" value="ACETYLTRANSFERASE"/>
    <property type="match status" value="1"/>
</dbReference>
<evidence type="ECO:0000256" key="2">
    <source>
        <dbReference type="ARBA" id="ARBA00022679"/>
    </source>
</evidence>
<dbReference type="EMBL" id="CP110232">
    <property type="protein sequence ID" value="WEG73706.1"/>
    <property type="molecule type" value="Genomic_DNA"/>
</dbReference>
<name>A0AAF0CVM9_9ENTE</name>
<dbReference type="KEGG" id="vie:OL234_02005"/>
<dbReference type="GO" id="GO:0016746">
    <property type="term" value="F:acyltransferase activity"/>
    <property type="evidence" value="ECO:0007669"/>
    <property type="project" value="UniProtKB-KW"/>
</dbReference>
<dbReference type="RefSeq" id="WP_275469506.1">
    <property type="nucleotide sequence ID" value="NZ_CP110232.1"/>
</dbReference>
<dbReference type="InterPro" id="IPR011004">
    <property type="entry name" value="Trimer_LpxA-like_sf"/>
</dbReference>
<proteinExistence type="inferred from homology"/>
<reference evidence="6" key="1">
    <citation type="submission" date="2022-10" db="EMBL/GenBank/DDBJ databases">
        <title>Vagococcus sp. isolated from poultry meat.</title>
        <authorList>
            <person name="Johansson P."/>
            <person name="Bjorkroth J."/>
        </authorList>
    </citation>
    <scope>NUCLEOTIDE SEQUENCE</scope>
    <source>
        <strain evidence="6">STAA11</strain>
    </source>
</reference>
<evidence type="ECO:0000256" key="3">
    <source>
        <dbReference type="ARBA" id="ARBA00022737"/>
    </source>
</evidence>
<dbReference type="CDD" id="cd03349">
    <property type="entry name" value="LbH_XAT"/>
    <property type="match status" value="1"/>
</dbReference>
<organism evidence="6 7">
    <name type="scientific">Vagococcus intermedius</name>
    <dbReference type="NCBI Taxonomy" id="2991418"/>
    <lineage>
        <taxon>Bacteria</taxon>
        <taxon>Bacillati</taxon>
        <taxon>Bacillota</taxon>
        <taxon>Bacilli</taxon>
        <taxon>Lactobacillales</taxon>
        <taxon>Enterococcaceae</taxon>
        <taxon>Vagococcus</taxon>
    </lineage>
</organism>
<gene>
    <name evidence="6" type="ORF">OL234_02005</name>
</gene>
<dbReference type="InterPro" id="IPR050179">
    <property type="entry name" value="Trans_hexapeptide_repeat"/>
</dbReference>
<sequence>MLIPDKNAKYPNPLIPQLIFIKNDLTRDSISVGDYTYFDAGNSEISFEECVTHHYDFIGDNLIIGKFCAIASGIEFIMNGCNHRLASVTTYPFNIMGGQWADHAPKLTDLPYKGDTIIGNDVWFGQNVTVLPGVTIGNGSIIAANSVVTKDIPPYTVVGGNPARQIKKRFSDEVIQALEALAWWDWPIDTITKHLDVLTDSNLDLKKLTQLKNEVSHG</sequence>
<evidence type="ECO:0000256" key="4">
    <source>
        <dbReference type="ARBA" id="ARBA00023251"/>
    </source>
</evidence>
<dbReference type="InterPro" id="IPR001451">
    <property type="entry name" value="Hexapep"/>
</dbReference>
<comment type="similarity">
    <text evidence="1">Belongs to the transferase hexapeptide repeat family.</text>
</comment>
<evidence type="ECO:0000256" key="5">
    <source>
        <dbReference type="ARBA" id="ARBA00023315"/>
    </source>
</evidence>
<dbReference type="PANTHER" id="PTHR43300:SF11">
    <property type="entry name" value="ACETYLTRANSFERASE RV3034C-RELATED"/>
    <property type="match status" value="1"/>
</dbReference>
<dbReference type="Proteomes" id="UP001179647">
    <property type="component" value="Chromosome"/>
</dbReference>
<evidence type="ECO:0000313" key="6">
    <source>
        <dbReference type="EMBL" id="WEG73706.1"/>
    </source>
</evidence>
<evidence type="ECO:0000313" key="7">
    <source>
        <dbReference type="Proteomes" id="UP001179647"/>
    </source>
</evidence>
<keyword evidence="4" id="KW-0046">Antibiotic resistance</keyword>
<dbReference type="Gene3D" id="2.160.10.10">
    <property type="entry name" value="Hexapeptide repeat proteins"/>
    <property type="match status" value="1"/>
</dbReference>
<evidence type="ECO:0000256" key="1">
    <source>
        <dbReference type="ARBA" id="ARBA00007274"/>
    </source>
</evidence>
<keyword evidence="5" id="KW-0012">Acyltransferase</keyword>
<dbReference type="GO" id="GO:0046677">
    <property type="term" value="P:response to antibiotic"/>
    <property type="evidence" value="ECO:0007669"/>
    <property type="project" value="UniProtKB-KW"/>
</dbReference>
<dbReference type="SUPFAM" id="SSF51161">
    <property type="entry name" value="Trimeric LpxA-like enzymes"/>
    <property type="match status" value="1"/>
</dbReference>
<dbReference type="Pfam" id="PF00132">
    <property type="entry name" value="Hexapep"/>
    <property type="match status" value="1"/>
</dbReference>
<dbReference type="AlphaFoldDB" id="A0AAF0CVM9"/>
<dbReference type="NCBIfam" id="NF000311">
    <property type="entry name" value="Vat_ABCDEFH"/>
    <property type="match status" value="1"/>
</dbReference>